<keyword evidence="3" id="KW-1185">Reference proteome</keyword>
<comment type="caution">
    <text evidence="2">The sequence shown here is derived from an EMBL/GenBank/DDBJ whole genome shotgun (WGS) entry which is preliminary data.</text>
</comment>
<gene>
    <name evidence="2" type="ORF">ACFFRE_13710</name>
</gene>
<dbReference type="EMBL" id="JBHLYQ010000318">
    <property type="protein sequence ID" value="MFC0083184.1"/>
    <property type="molecule type" value="Genomic_DNA"/>
</dbReference>
<reference evidence="2 3" key="1">
    <citation type="submission" date="2024-09" db="EMBL/GenBank/DDBJ databases">
        <authorList>
            <person name="Sun Q."/>
            <person name="Mori K."/>
        </authorList>
    </citation>
    <scope>NUCLEOTIDE SEQUENCE [LARGE SCALE GENOMIC DNA]</scope>
    <source>
        <strain evidence="2 3">JCM 15389</strain>
    </source>
</reference>
<dbReference type="InterPro" id="IPR005162">
    <property type="entry name" value="Retrotrans_gag_dom"/>
</dbReference>
<feature type="non-terminal residue" evidence="2">
    <location>
        <position position="183"/>
    </location>
</feature>
<evidence type="ECO:0000313" key="2">
    <source>
        <dbReference type="EMBL" id="MFC0083184.1"/>
    </source>
</evidence>
<name>A0ABV6C681_9ACTN</name>
<evidence type="ECO:0000313" key="3">
    <source>
        <dbReference type="Proteomes" id="UP001589788"/>
    </source>
</evidence>
<accession>A0ABV6C681</accession>
<dbReference type="PANTHER" id="PTHR33223:SF11">
    <property type="entry name" value="ELEMENT PROTEIN, PUTATIVE-RELATED"/>
    <property type="match status" value="1"/>
</dbReference>
<proteinExistence type="predicted"/>
<organism evidence="2 3">
    <name type="scientific">Aciditerrimonas ferrireducens</name>
    <dbReference type="NCBI Taxonomy" id="667306"/>
    <lineage>
        <taxon>Bacteria</taxon>
        <taxon>Bacillati</taxon>
        <taxon>Actinomycetota</taxon>
        <taxon>Acidimicrobiia</taxon>
        <taxon>Acidimicrobiales</taxon>
        <taxon>Acidimicrobiaceae</taxon>
        <taxon>Aciditerrimonas</taxon>
    </lineage>
</organism>
<feature type="domain" description="Retrotransposon gag" evidence="1">
    <location>
        <begin position="81"/>
        <end position="178"/>
    </location>
</feature>
<dbReference type="PANTHER" id="PTHR33223">
    <property type="entry name" value="CCHC-TYPE DOMAIN-CONTAINING PROTEIN"/>
    <property type="match status" value="1"/>
</dbReference>
<evidence type="ECO:0000259" key="1">
    <source>
        <dbReference type="Pfam" id="PF03732"/>
    </source>
</evidence>
<sequence>MANFMSMLNQFNQAMARMGSQGEQPTIPRNDNSTIDHFLRQLPSVFKGNPDPIKAEEWLASLETIFDVLQCDNLEKTRLSVYRLVGEANQWWEEIKGRKAQEEIQTMNWEAFNEIFLRKYFPHTERVKMETQFLELRQKEGDSLADYEAKFVQLSRYAPHLIINPQSKMERFKHGLKPVIRRA</sequence>
<dbReference type="Proteomes" id="UP001589788">
    <property type="component" value="Unassembled WGS sequence"/>
</dbReference>
<dbReference type="RefSeq" id="WP_377790930.1">
    <property type="nucleotide sequence ID" value="NZ_JBHLYQ010000318.1"/>
</dbReference>
<protein>
    <submittedName>
        <fullName evidence="2">Retrotransposon gag family protein</fullName>
    </submittedName>
</protein>
<dbReference type="Pfam" id="PF03732">
    <property type="entry name" value="Retrotrans_gag"/>
    <property type="match status" value="1"/>
</dbReference>